<name>A0A0S4LLN0_9BACT</name>
<organism evidence="2 3">
    <name type="scientific">Candidatus Nitrospira nitrificans</name>
    <dbReference type="NCBI Taxonomy" id="1742973"/>
    <lineage>
        <taxon>Bacteria</taxon>
        <taxon>Pseudomonadati</taxon>
        <taxon>Nitrospirota</taxon>
        <taxon>Nitrospiria</taxon>
        <taxon>Nitrospirales</taxon>
        <taxon>Nitrospiraceae</taxon>
        <taxon>Nitrospira</taxon>
    </lineage>
</organism>
<dbReference type="Proteomes" id="UP000198736">
    <property type="component" value="Unassembled WGS sequence"/>
</dbReference>
<evidence type="ECO:0000313" key="3">
    <source>
        <dbReference type="Proteomes" id="UP000198736"/>
    </source>
</evidence>
<proteinExistence type="predicted"/>
<accession>A0A0S4LLN0</accession>
<dbReference type="AlphaFoldDB" id="A0A0S4LLN0"/>
<gene>
    <name evidence="2" type="ORF">COMA2_30270</name>
</gene>
<feature type="compositionally biased region" description="Basic and acidic residues" evidence="1">
    <location>
        <begin position="31"/>
        <end position="45"/>
    </location>
</feature>
<dbReference type="STRING" id="1742973.COMA2_30270"/>
<keyword evidence="3" id="KW-1185">Reference proteome</keyword>
<protein>
    <submittedName>
        <fullName evidence="2">Uncharacterized protein</fullName>
    </submittedName>
</protein>
<evidence type="ECO:0000313" key="2">
    <source>
        <dbReference type="EMBL" id="CUS37432.1"/>
    </source>
</evidence>
<reference evidence="3" key="1">
    <citation type="submission" date="2015-10" db="EMBL/GenBank/DDBJ databases">
        <authorList>
            <person name="Luecker S."/>
            <person name="Luecker S."/>
        </authorList>
    </citation>
    <scope>NUCLEOTIDE SEQUENCE [LARGE SCALE GENOMIC DNA]</scope>
</reference>
<dbReference type="EMBL" id="CZPZ01000023">
    <property type="protein sequence ID" value="CUS37432.1"/>
    <property type="molecule type" value="Genomic_DNA"/>
</dbReference>
<sequence length="61" mass="6453">MGGQGGPRRRAEADGGIFPREEPLAAALRAGWRDKPGGGRYDSSRPRRLATAGVFKSLSGQ</sequence>
<feature type="region of interest" description="Disordered" evidence="1">
    <location>
        <begin position="1"/>
        <end position="20"/>
    </location>
</feature>
<feature type="compositionally biased region" description="Basic and acidic residues" evidence="1">
    <location>
        <begin position="9"/>
        <end position="20"/>
    </location>
</feature>
<feature type="region of interest" description="Disordered" evidence="1">
    <location>
        <begin position="28"/>
        <end position="61"/>
    </location>
</feature>
<evidence type="ECO:0000256" key="1">
    <source>
        <dbReference type="SAM" id="MobiDB-lite"/>
    </source>
</evidence>